<evidence type="ECO:0000313" key="2">
    <source>
        <dbReference type="Proteomes" id="UP000277212"/>
    </source>
</evidence>
<sequence>MSQPWKPFWPPAPSDIFVNPNLNVVCASKGALPHDTKFADGTKVMRIDDMNEFLVEVAENKVVEQTKYRITLNRLQV</sequence>
<keyword evidence="2" id="KW-1185">Reference proteome</keyword>
<reference evidence="1 2" key="1">
    <citation type="submission" date="2017-06" db="EMBL/GenBank/DDBJ databases">
        <title>Comparative genomic analysis of Ambrosia Fusariam Clade fungi.</title>
        <authorList>
            <person name="Stajich J.E."/>
            <person name="Carrillo J."/>
            <person name="Kijimoto T."/>
            <person name="Eskalen A."/>
            <person name="O'Donnell K."/>
            <person name="Kasson M."/>
        </authorList>
    </citation>
    <scope>NUCLEOTIDE SEQUENCE [LARGE SCALE GENOMIC DNA]</scope>
    <source>
        <strain evidence="1">UCR3666</strain>
    </source>
</reference>
<dbReference type="EMBL" id="NKUJ01000097">
    <property type="protein sequence ID" value="RMJ13911.1"/>
    <property type="molecule type" value="Genomic_DNA"/>
</dbReference>
<name>A0A3M2S8K8_9HYPO</name>
<organism evidence="1 2">
    <name type="scientific">Fusarium kuroshium</name>
    <dbReference type="NCBI Taxonomy" id="2010991"/>
    <lineage>
        <taxon>Eukaryota</taxon>
        <taxon>Fungi</taxon>
        <taxon>Dikarya</taxon>
        <taxon>Ascomycota</taxon>
        <taxon>Pezizomycotina</taxon>
        <taxon>Sordariomycetes</taxon>
        <taxon>Hypocreomycetidae</taxon>
        <taxon>Hypocreales</taxon>
        <taxon>Nectriaceae</taxon>
        <taxon>Fusarium</taxon>
        <taxon>Fusarium solani species complex</taxon>
    </lineage>
</organism>
<proteinExistence type="predicted"/>
<gene>
    <name evidence="1" type="ORF">CDV36_006398</name>
</gene>
<evidence type="ECO:0000313" key="1">
    <source>
        <dbReference type="EMBL" id="RMJ13911.1"/>
    </source>
</evidence>
<dbReference type="OrthoDB" id="5282826at2759"/>
<dbReference type="Proteomes" id="UP000277212">
    <property type="component" value="Unassembled WGS sequence"/>
</dbReference>
<comment type="caution">
    <text evidence="1">The sequence shown here is derived from an EMBL/GenBank/DDBJ whole genome shotgun (WGS) entry which is preliminary data.</text>
</comment>
<protein>
    <submittedName>
        <fullName evidence="1">Uncharacterized protein</fullName>
    </submittedName>
</protein>
<accession>A0A3M2S8K8</accession>
<dbReference type="AlphaFoldDB" id="A0A3M2S8K8"/>